<evidence type="ECO:0000256" key="1">
    <source>
        <dbReference type="ARBA" id="ARBA00004141"/>
    </source>
</evidence>
<evidence type="ECO:0000313" key="9">
    <source>
        <dbReference type="Proteomes" id="UP000467840"/>
    </source>
</evidence>
<gene>
    <name evidence="8" type="ORF">GH714_003782</name>
</gene>
<feature type="transmembrane region" description="Helical" evidence="7">
    <location>
        <begin position="484"/>
        <end position="502"/>
    </location>
</feature>
<evidence type="ECO:0000256" key="2">
    <source>
        <dbReference type="ARBA" id="ARBA00008821"/>
    </source>
</evidence>
<evidence type="ECO:0000256" key="4">
    <source>
        <dbReference type="ARBA" id="ARBA00022989"/>
    </source>
</evidence>
<sequence>MASRKKQSEGIALLSMYNDEDDEDMEDLDDQQQQHEEQQQQHEEDELLEDQNDYRESNETGPDSVNDAMVTDDLPNETSEHLETSQPIEMNNTVIESEAVENEGTTNVLAEDDSLDKFLPPPSKDKCPEELQRKIDKFLALKKVGRSFNAEVRNRKDYRNPDFLLHAVRYQDIDQIGSCFSKDVFDPHGYDKSDFYDEIEADMRREKERKEQELKKSPKVEFISGGTQPAQVAAPPKFSLPIPVAAPSGLHSASTTADAVVRDGRQNKKSKWDKVDGDGKNLLPTGGQDSLTTVAAHAALLSAANVGAGYTAFVGLTRVLKKVIGRGDGSSKTRRDKSPTMDQLQGLEYCIDSNPSWGEAIALGFQHYILALGTAVMIPSFLVPLMGGDHGDKVRVVQTLLFVEGINTLLQTLFGTRLPTVIGGSYAFMVPIISIIHDPSLMSIQDNHVRFLNTMRAVQGALIVSSSIQIILGYSQLWAICSRFFSPLGMVPVISLVGFGLFDRGFPVVGRCVEIGIPMLILFISFSQDKDPISSQWGAPTFDAGHCFGMMAAVFVSLIESTGAYKAASRLASATPPPAHVLSRGIGWQGIGILLDGLFGTLSGSTVSVENVGLLGSTRVGSRRVIQISAGFMIFFSMLASVGLSFLQFTNMNSMRNLFITGVAFFLGLSVPEYFREYTAKAFHGPAHTRAGWFNDFLNTIFFSSQLLH</sequence>
<feature type="transmembrane region" description="Helical" evidence="7">
    <location>
        <begin position="508"/>
        <end position="526"/>
    </location>
</feature>
<feature type="compositionally biased region" description="Polar residues" evidence="6">
    <location>
        <begin position="84"/>
        <end position="95"/>
    </location>
</feature>
<comment type="subcellular location">
    <subcellularLocation>
        <location evidence="1">Membrane</location>
        <topology evidence="1">Multi-pass membrane protein</topology>
    </subcellularLocation>
</comment>
<dbReference type="PANTHER" id="PTHR11119">
    <property type="entry name" value="XANTHINE-URACIL / VITAMIN C PERMEASE FAMILY MEMBER"/>
    <property type="match status" value="1"/>
</dbReference>
<keyword evidence="5 7" id="KW-0472">Membrane</keyword>
<protein>
    <submittedName>
        <fullName evidence="8">Uncharacterized protein</fullName>
    </submittedName>
</protein>
<dbReference type="GO" id="GO:0016020">
    <property type="term" value="C:membrane"/>
    <property type="evidence" value="ECO:0007669"/>
    <property type="project" value="UniProtKB-SubCell"/>
</dbReference>
<comment type="caution">
    <text evidence="8">The sequence shown here is derived from an EMBL/GenBank/DDBJ whole genome shotgun (WGS) entry which is preliminary data.</text>
</comment>
<organism evidence="8 9">
    <name type="scientific">Hevea brasiliensis</name>
    <name type="common">Para rubber tree</name>
    <name type="synonym">Siphonia brasiliensis</name>
    <dbReference type="NCBI Taxonomy" id="3981"/>
    <lineage>
        <taxon>Eukaryota</taxon>
        <taxon>Viridiplantae</taxon>
        <taxon>Streptophyta</taxon>
        <taxon>Embryophyta</taxon>
        <taxon>Tracheophyta</taxon>
        <taxon>Spermatophyta</taxon>
        <taxon>Magnoliopsida</taxon>
        <taxon>eudicotyledons</taxon>
        <taxon>Gunneridae</taxon>
        <taxon>Pentapetalae</taxon>
        <taxon>rosids</taxon>
        <taxon>fabids</taxon>
        <taxon>Malpighiales</taxon>
        <taxon>Euphorbiaceae</taxon>
        <taxon>Crotonoideae</taxon>
        <taxon>Micrandreae</taxon>
        <taxon>Hevea</taxon>
    </lineage>
</organism>
<dbReference type="EMBL" id="JAAGAX010000006">
    <property type="protein sequence ID" value="KAF2309548.1"/>
    <property type="molecule type" value="Genomic_DNA"/>
</dbReference>
<feature type="region of interest" description="Disordered" evidence="6">
    <location>
        <begin position="253"/>
        <end position="282"/>
    </location>
</feature>
<feature type="transmembrane region" description="Helical" evidence="7">
    <location>
        <begin position="625"/>
        <end position="646"/>
    </location>
</feature>
<dbReference type="GO" id="GO:0006355">
    <property type="term" value="P:regulation of DNA-templated transcription"/>
    <property type="evidence" value="ECO:0007669"/>
    <property type="project" value="InterPro"/>
</dbReference>
<reference evidence="8 9" key="1">
    <citation type="journal article" date="2020" name="Mol. Plant">
        <title>The Chromosome-Based Rubber Tree Genome Provides New Insights into Spurge Genome Evolution and Rubber Biosynthesis.</title>
        <authorList>
            <person name="Liu J."/>
            <person name="Shi C."/>
            <person name="Shi C.C."/>
            <person name="Li W."/>
            <person name="Zhang Q.J."/>
            <person name="Zhang Y."/>
            <person name="Li K."/>
            <person name="Lu H.F."/>
            <person name="Shi C."/>
            <person name="Zhu S.T."/>
            <person name="Xiao Z.Y."/>
            <person name="Nan H."/>
            <person name="Yue Y."/>
            <person name="Zhu X.G."/>
            <person name="Wu Y."/>
            <person name="Hong X.N."/>
            <person name="Fan G.Y."/>
            <person name="Tong Y."/>
            <person name="Zhang D."/>
            <person name="Mao C.L."/>
            <person name="Liu Y.L."/>
            <person name="Hao S.J."/>
            <person name="Liu W.Q."/>
            <person name="Lv M.Q."/>
            <person name="Zhang H.B."/>
            <person name="Liu Y."/>
            <person name="Hu-Tang G.R."/>
            <person name="Wang J.P."/>
            <person name="Wang J.H."/>
            <person name="Sun Y.H."/>
            <person name="Ni S.B."/>
            <person name="Chen W.B."/>
            <person name="Zhang X.C."/>
            <person name="Jiao Y.N."/>
            <person name="Eichler E.E."/>
            <person name="Li G.H."/>
            <person name="Liu X."/>
            <person name="Gao L.Z."/>
        </authorList>
    </citation>
    <scope>NUCLEOTIDE SEQUENCE [LARGE SCALE GENOMIC DNA]</scope>
    <source>
        <strain evidence="9">cv. GT1</strain>
        <tissue evidence="8">Leaf</tissue>
    </source>
</reference>
<dbReference type="AlphaFoldDB" id="A0A6A6MAM1"/>
<dbReference type="Pfam" id="PF07818">
    <property type="entry name" value="HCNGP"/>
    <property type="match status" value="1"/>
</dbReference>
<dbReference type="InterPro" id="IPR012479">
    <property type="entry name" value="SAP30BP"/>
</dbReference>
<feature type="transmembrane region" description="Helical" evidence="7">
    <location>
        <begin position="457"/>
        <end position="477"/>
    </location>
</feature>
<evidence type="ECO:0000256" key="5">
    <source>
        <dbReference type="ARBA" id="ARBA00023136"/>
    </source>
</evidence>
<feature type="region of interest" description="Disordered" evidence="6">
    <location>
        <begin position="1"/>
        <end position="128"/>
    </location>
</feature>
<keyword evidence="4 7" id="KW-1133">Transmembrane helix</keyword>
<dbReference type="Proteomes" id="UP000467840">
    <property type="component" value="Chromosome 14"/>
</dbReference>
<evidence type="ECO:0000256" key="3">
    <source>
        <dbReference type="ARBA" id="ARBA00022692"/>
    </source>
</evidence>
<evidence type="ECO:0000313" key="8">
    <source>
        <dbReference type="EMBL" id="KAF2309548.1"/>
    </source>
</evidence>
<keyword evidence="9" id="KW-1185">Reference proteome</keyword>
<accession>A0A6A6MAM1</accession>
<feature type="transmembrane region" description="Helical" evidence="7">
    <location>
        <begin position="365"/>
        <end position="385"/>
    </location>
</feature>
<proteinExistence type="inferred from homology"/>
<feature type="compositionally biased region" description="Basic and acidic residues" evidence="6">
    <location>
        <begin position="260"/>
        <end position="279"/>
    </location>
</feature>
<feature type="transmembrane region" description="Helical" evidence="7">
    <location>
        <begin position="658"/>
        <end position="675"/>
    </location>
</feature>
<dbReference type="Pfam" id="PF00860">
    <property type="entry name" value="Xan_ur_permease"/>
    <property type="match status" value="2"/>
</dbReference>
<name>A0A6A6MAM1_HEVBR</name>
<feature type="compositionally biased region" description="Basic and acidic residues" evidence="6">
    <location>
        <begin position="32"/>
        <end position="42"/>
    </location>
</feature>
<dbReference type="GO" id="GO:0022857">
    <property type="term" value="F:transmembrane transporter activity"/>
    <property type="evidence" value="ECO:0007669"/>
    <property type="project" value="InterPro"/>
</dbReference>
<evidence type="ECO:0000256" key="7">
    <source>
        <dbReference type="SAM" id="Phobius"/>
    </source>
</evidence>
<evidence type="ECO:0000256" key="6">
    <source>
        <dbReference type="SAM" id="MobiDB-lite"/>
    </source>
</evidence>
<keyword evidence="3 7" id="KW-0812">Transmembrane</keyword>
<dbReference type="InterPro" id="IPR006043">
    <property type="entry name" value="NCS2"/>
</dbReference>
<comment type="similarity">
    <text evidence="2">Belongs to the nucleobase:cation symporter-2 (NCS2) (TC 2.A.40) family.</text>
</comment>
<feature type="compositionally biased region" description="Acidic residues" evidence="6">
    <location>
        <begin position="18"/>
        <end position="30"/>
    </location>
</feature>
<feature type="transmembrane region" description="Helical" evidence="7">
    <location>
        <begin position="418"/>
        <end position="437"/>
    </location>
</feature>